<dbReference type="RefSeq" id="WP_185894936.1">
    <property type="nucleotide sequence ID" value="NZ_CP060028.1"/>
</dbReference>
<feature type="transmembrane region" description="Helical" evidence="1">
    <location>
        <begin position="59"/>
        <end position="77"/>
    </location>
</feature>
<name>A0ABX6RC89_PSEMX</name>
<accession>A0ABX6RC89</accession>
<evidence type="ECO:0008006" key="4">
    <source>
        <dbReference type="Google" id="ProtNLM"/>
    </source>
</evidence>
<dbReference type="EMBL" id="CP060028">
    <property type="protein sequence ID" value="QND79609.1"/>
    <property type="molecule type" value="Genomic_DNA"/>
</dbReference>
<protein>
    <recommendedName>
        <fullName evidence="4">DUF2306 domain-containing protein</fullName>
    </recommendedName>
</protein>
<feature type="transmembrane region" description="Helical" evidence="1">
    <location>
        <begin position="89"/>
        <end position="109"/>
    </location>
</feature>
<keyword evidence="3" id="KW-1185">Reference proteome</keyword>
<evidence type="ECO:0000313" key="3">
    <source>
        <dbReference type="Proteomes" id="UP000515506"/>
    </source>
</evidence>
<feature type="transmembrane region" description="Helical" evidence="1">
    <location>
        <begin position="35"/>
        <end position="53"/>
    </location>
</feature>
<gene>
    <name evidence="2" type="ORF">H4W19_14850</name>
</gene>
<proteinExistence type="predicted"/>
<dbReference type="Proteomes" id="UP000515506">
    <property type="component" value="Chromosome"/>
</dbReference>
<reference evidence="2 3" key="1">
    <citation type="submission" date="2020-08" db="EMBL/GenBank/DDBJ databases">
        <title>Streptomycin resistant and MDR strain, P. mexicana.</title>
        <authorList>
            <person name="Ganesh-kumar S."/>
            <person name="Zhe T."/>
            <person name="Yu Z."/>
            <person name="Min Y."/>
        </authorList>
    </citation>
    <scope>NUCLEOTIDE SEQUENCE [LARGE SCALE GENOMIC DNA]</scope>
    <source>
        <strain evidence="2 3">GTZY</strain>
    </source>
</reference>
<keyword evidence="1" id="KW-1133">Transmembrane helix</keyword>
<feature type="transmembrane region" description="Helical" evidence="1">
    <location>
        <begin position="115"/>
        <end position="133"/>
    </location>
</feature>
<evidence type="ECO:0000256" key="1">
    <source>
        <dbReference type="SAM" id="Phobius"/>
    </source>
</evidence>
<feature type="transmembrane region" description="Helical" evidence="1">
    <location>
        <begin position="179"/>
        <end position="202"/>
    </location>
</feature>
<feature type="transmembrane region" description="Helical" evidence="1">
    <location>
        <begin position="6"/>
        <end position="23"/>
    </location>
</feature>
<keyword evidence="1" id="KW-0472">Membrane</keyword>
<sequence>MVWLHILMGTLGLVSGWVAIGAGKGRTLHTTAGQVFVGSMLIMAATGTIMATLESNTRSIVGGAFTFYLVATAYLAVKSRWSMQRDLLAGMAMLAASIAGYAAMLGITAAEMDGLSSVAFELLIGVIALASALSDFRLVMSGASAGRTRIARHAWRMLTALVLASAAFFLGQADEFPQALQHFGILSLPVMLSVLTIPYWLYRIRQGRWIANASKAAKVRPS</sequence>
<feature type="transmembrane region" description="Helical" evidence="1">
    <location>
        <begin position="154"/>
        <end position="173"/>
    </location>
</feature>
<organism evidence="2 3">
    <name type="scientific">Pseudoxanthomonas mexicana</name>
    <dbReference type="NCBI Taxonomy" id="128785"/>
    <lineage>
        <taxon>Bacteria</taxon>
        <taxon>Pseudomonadati</taxon>
        <taxon>Pseudomonadota</taxon>
        <taxon>Gammaproteobacteria</taxon>
        <taxon>Lysobacterales</taxon>
        <taxon>Lysobacteraceae</taxon>
        <taxon>Pseudoxanthomonas</taxon>
    </lineage>
</organism>
<keyword evidence="1" id="KW-0812">Transmembrane</keyword>
<evidence type="ECO:0000313" key="2">
    <source>
        <dbReference type="EMBL" id="QND79609.1"/>
    </source>
</evidence>